<gene>
    <name evidence="3" type="ORF">AADEFJLK_01039</name>
    <name evidence="2" type="ORF">CEK71_01875</name>
</gene>
<organism evidence="2 4">
    <name type="scientific">Methylovulum psychrotolerans</name>
    <dbReference type="NCBI Taxonomy" id="1704499"/>
    <lineage>
        <taxon>Bacteria</taxon>
        <taxon>Pseudomonadati</taxon>
        <taxon>Pseudomonadota</taxon>
        <taxon>Gammaproteobacteria</taxon>
        <taxon>Methylococcales</taxon>
        <taxon>Methylococcaceae</taxon>
        <taxon>Methylovulum</taxon>
    </lineage>
</organism>
<feature type="signal peptide" evidence="1">
    <location>
        <begin position="1"/>
        <end position="24"/>
    </location>
</feature>
<dbReference type="KEGG" id="mpsy:CEK71_01875"/>
<keyword evidence="4" id="KW-1185">Reference proteome</keyword>
<dbReference type="Proteomes" id="UP000237423">
    <property type="component" value="Unassembled WGS sequence"/>
</dbReference>
<evidence type="ECO:0000313" key="4">
    <source>
        <dbReference type="Proteomes" id="UP000197019"/>
    </source>
</evidence>
<evidence type="ECO:0000256" key="1">
    <source>
        <dbReference type="SAM" id="SignalP"/>
    </source>
</evidence>
<dbReference type="OrthoDB" id="5568337at2"/>
<evidence type="ECO:0000313" key="3">
    <source>
        <dbReference type="EMBL" id="POZ53997.1"/>
    </source>
</evidence>
<protein>
    <submittedName>
        <fullName evidence="2">Uncharacterized protein</fullName>
    </submittedName>
</protein>
<dbReference type="EMBL" id="CP022129">
    <property type="protein sequence ID" value="ASF44914.1"/>
    <property type="molecule type" value="Genomic_DNA"/>
</dbReference>
<dbReference type="EMBL" id="PGFZ01000001">
    <property type="protein sequence ID" value="POZ53997.1"/>
    <property type="molecule type" value="Genomic_DNA"/>
</dbReference>
<evidence type="ECO:0000313" key="2">
    <source>
        <dbReference type="EMBL" id="ASF44914.1"/>
    </source>
</evidence>
<feature type="chain" id="PRO_5036313117" evidence="1">
    <location>
        <begin position="25"/>
        <end position="133"/>
    </location>
</feature>
<sequence length="133" mass="14683">MTITTMLKSGLLLVTLLACATANAYSPEEKEIVCKKPRFTDFNLTPYTAADNIEVSPESEFIIKISGWANPETIKLMVKGEPAPFKLESNSTFHKITAKLPAQFNGQFVRVNVYAKAVLGCDDQTGWLIKIAK</sequence>
<evidence type="ECO:0000313" key="5">
    <source>
        <dbReference type="Proteomes" id="UP000237423"/>
    </source>
</evidence>
<dbReference type="AlphaFoldDB" id="A0A1Z4BUC4"/>
<keyword evidence="1" id="KW-0732">Signal</keyword>
<accession>A0A1Z4BUC4</accession>
<dbReference type="Proteomes" id="UP000197019">
    <property type="component" value="Chromosome"/>
</dbReference>
<reference evidence="3 5" key="2">
    <citation type="submission" date="2017-11" db="EMBL/GenBank/DDBJ databases">
        <title>Draft Genome Sequence of Methylobacter psychrotolerans Sph1T, an Obligate Methanotroph from Low-Temperature Environments.</title>
        <authorList>
            <person name="Oshkin I.Y."/>
            <person name="Miroshnikov K."/>
            <person name="Belova S.E."/>
            <person name="Korzhenkov A."/>
            <person name="Toshchakov S.V."/>
            <person name="Dedysh S.N."/>
        </authorList>
    </citation>
    <scope>NUCLEOTIDE SEQUENCE [LARGE SCALE GENOMIC DNA]</scope>
    <source>
        <strain evidence="3 5">Sph1</strain>
    </source>
</reference>
<proteinExistence type="predicted"/>
<dbReference type="RefSeq" id="WP_088617797.1">
    <property type="nucleotide sequence ID" value="NZ_CP022129.1"/>
</dbReference>
<reference evidence="2 4" key="1">
    <citation type="submission" date="2017-06" db="EMBL/GenBank/DDBJ databases">
        <title>Genome Sequencing of the methanotroph Methylovulum psychrotolerants str. HV10-M2 isolated from a high-altitude environment.</title>
        <authorList>
            <person name="Mateos-Rivera A."/>
        </authorList>
    </citation>
    <scope>NUCLEOTIDE SEQUENCE [LARGE SCALE GENOMIC DNA]</scope>
    <source>
        <strain evidence="2 4">HV10_M2</strain>
    </source>
</reference>
<name>A0A1Z4BUC4_9GAMM</name>